<evidence type="ECO:0000313" key="1">
    <source>
        <dbReference type="EMBL" id="GFY99046.1"/>
    </source>
</evidence>
<sequence>MASGLSGRNNSGSKGFDFATEDILCSYENYGNQDSSKGSHSDPGIGSNSNKVVCLYGRNWFHFRTNCLIAA</sequence>
<reference evidence="1 2" key="1">
    <citation type="submission" date="2019-07" db="EMBL/GenBank/DDBJ databases">
        <title>De Novo Assembly of kiwifruit Actinidia rufa.</title>
        <authorList>
            <person name="Sugita-Konishi S."/>
            <person name="Sato K."/>
            <person name="Mori E."/>
            <person name="Abe Y."/>
            <person name="Kisaki G."/>
            <person name="Hamano K."/>
            <person name="Suezawa K."/>
            <person name="Otani M."/>
            <person name="Fukuda T."/>
            <person name="Manabe T."/>
            <person name="Gomi K."/>
            <person name="Tabuchi M."/>
            <person name="Akimitsu K."/>
            <person name="Kataoka I."/>
        </authorList>
    </citation>
    <scope>NUCLEOTIDE SEQUENCE [LARGE SCALE GENOMIC DNA]</scope>
    <source>
        <strain evidence="2">cv. Fuchu</strain>
    </source>
</reference>
<organism evidence="1 2">
    <name type="scientific">Actinidia rufa</name>
    <dbReference type="NCBI Taxonomy" id="165716"/>
    <lineage>
        <taxon>Eukaryota</taxon>
        <taxon>Viridiplantae</taxon>
        <taxon>Streptophyta</taxon>
        <taxon>Embryophyta</taxon>
        <taxon>Tracheophyta</taxon>
        <taxon>Spermatophyta</taxon>
        <taxon>Magnoliopsida</taxon>
        <taxon>eudicotyledons</taxon>
        <taxon>Gunneridae</taxon>
        <taxon>Pentapetalae</taxon>
        <taxon>asterids</taxon>
        <taxon>Ericales</taxon>
        <taxon>Actinidiaceae</taxon>
        <taxon>Actinidia</taxon>
    </lineage>
</organism>
<dbReference type="Proteomes" id="UP000585474">
    <property type="component" value="Unassembled WGS sequence"/>
</dbReference>
<accession>A0A7J0FKQ8</accession>
<evidence type="ECO:0000313" key="2">
    <source>
        <dbReference type="Proteomes" id="UP000585474"/>
    </source>
</evidence>
<dbReference type="AlphaFoldDB" id="A0A7J0FKQ8"/>
<protein>
    <submittedName>
        <fullName evidence="1">Formin-like protein</fullName>
    </submittedName>
</protein>
<dbReference type="EMBL" id="BJWL01000013">
    <property type="protein sequence ID" value="GFY99046.1"/>
    <property type="molecule type" value="Genomic_DNA"/>
</dbReference>
<comment type="caution">
    <text evidence="1">The sequence shown here is derived from an EMBL/GenBank/DDBJ whole genome shotgun (WGS) entry which is preliminary data.</text>
</comment>
<keyword evidence="2" id="KW-1185">Reference proteome</keyword>
<dbReference type="OrthoDB" id="1720284at2759"/>
<proteinExistence type="predicted"/>
<name>A0A7J0FKQ8_9ERIC</name>
<gene>
    <name evidence="1" type="ORF">Acr_13g0004470</name>
</gene>